<feature type="transmembrane region" description="Helical" evidence="9">
    <location>
        <begin position="21"/>
        <end position="43"/>
    </location>
</feature>
<evidence type="ECO:0000256" key="6">
    <source>
        <dbReference type="ARBA" id="ARBA00022692"/>
    </source>
</evidence>
<evidence type="ECO:0000256" key="7">
    <source>
        <dbReference type="ARBA" id="ARBA00022989"/>
    </source>
</evidence>
<dbReference type="InterPro" id="IPR036259">
    <property type="entry name" value="MFS_trans_sf"/>
</dbReference>
<dbReference type="CDD" id="cd17471">
    <property type="entry name" value="MFS_Set"/>
    <property type="match status" value="1"/>
</dbReference>
<keyword evidence="3" id="KW-0813">Transport</keyword>
<evidence type="ECO:0000256" key="8">
    <source>
        <dbReference type="ARBA" id="ARBA00023136"/>
    </source>
</evidence>
<evidence type="ECO:0000256" key="9">
    <source>
        <dbReference type="SAM" id="Phobius"/>
    </source>
</evidence>
<feature type="transmembrane region" description="Helical" evidence="9">
    <location>
        <begin position="256"/>
        <end position="277"/>
    </location>
</feature>
<dbReference type="PANTHER" id="PTHR23535">
    <property type="entry name" value="SUGAR EFFLUX TRANSPORTER A-RELATED"/>
    <property type="match status" value="1"/>
</dbReference>
<reference evidence="11 12" key="1">
    <citation type="journal article" date="2011" name="J. Bacteriol.">
        <title>Complete genome sequence of the industrial strain Bacillus megaterium WSH-002.</title>
        <authorList>
            <person name="Liu L."/>
            <person name="Li Y."/>
            <person name="Zhang J."/>
            <person name="Zou W."/>
            <person name="Zhou Z."/>
            <person name="Liu J."/>
            <person name="Li X."/>
            <person name="Wang L."/>
            <person name="Chen J."/>
        </authorList>
    </citation>
    <scope>NUCLEOTIDE SEQUENCE [LARGE SCALE GENOMIC DNA]</scope>
    <source>
        <strain evidence="11 12">WSH-002</strain>
    </source>
</reference>
<feature type="transmembrane region" description="Helical" evidence="9">
    <location>
        <begin position="289"/>
        <end position="308"/>
    </location>
</feature>
<keyword evidence="6 9" id="KW-0812">Transmembrane</keyword>
<feature type="transmembrane region" description="Helical" evidence="9">
    <location>
        <begin position="347"/>
        <end position="372"/>
    </location>
</feature>
<feature type="transmembrane region" description="Helical" evidence="9">
    <location>
        <begin position="378"/>
        <end position="395"/>
    </location>
</feature>
<dbReference type="PROSITE" id="PS50850">
    <property type="entry name" value="MFS"/>
    <property type="match status" value="1"/>
</dbReference>
<feature type="domain" description="Major facilitator superfamily (MFS) profile" evidence="10">
    <location>
        <begin position="20"/>
        <end position="400"/>
    </location>
</feature>
<dbReference type="AlphaFoldDB" id="A0A8D3X487"/>
<feature type="transmembrane region" description="Helical" evidence="9">
    <location>
        <begin position="88"/>
        <end position="105"/>
    </location>
</feature>
<evidence type="ECO:0000256" key="5">
    <source>
        <dbReference type="ARBA" id="ARBA00022597"/>
    </source>
</evidence>
<evidence type="ECO:0000313" key="11">
    <source>
        <dbReference type="EMBL" id="AEN90600.1"/>
    </source>
</evidence>
<dbReference type="PANTHER" id="PTHR23535:SF2">
    <property type="entry name" value="SUGAR EFFLUX TRANSPORTER A-RELATED"/>
    <property type="match status" value="1"/>
</dbReference>
<feature type="transmembrane region" description="Helical" evidence="9">
    <location>
        <begin position="152"/>
        <end position="171"/>
    </location>
</feature>
<dbReference type="RefSeq" id="WP_014460873.1">
    <property type="nucleotide sequence ID" value="NC_017138.1"/>
</dbReference>
<dbReference type="Proteomes" id="UP000001283">
    <property type="component" value="Chromosome"/>
</dbReference>
<dbReference type="GO" id="GO:0022857">
    <property type="term" value="F:transmembrane transporter activity"/>
    <property type="evidence" value="ECO:0007669"/>
    <property type="project" value="InterPro"/>
</dbReference>
<evidence type="ECO:0000313" key="12">
    <source>
        <dbReference type="Proteomes" id="UP000001283"/>
    </source>
</evidence>
<gene>
    <name evidence="11" type="ORF">BMWSH_3718</name>
</gene>
<feature type="transmembrane region" description="Helical" evidence="9">
    <location>
        <begin position="177"/>
        <end position="196"/>
    </location>
</feature>
<evidence type="ECO:0000256" key="2">
    <source>
        <dbReference type="ARBA" id="ARBA00006523"/>
    </source>
</evidence>
<keyword evidence="5" id="KW-0762">Sugar transport</keyword>
<evidence type="ECO:0000256" key="3">
    <source>
        <dbReference type="ARBA" id="ARBA00022448"/>
    </source>
</evidence>
<dbReference type="SUPFAM" id="SSF103473">
    <property type="entry name" value="MFS general substrate transporter"/>
    <property type="match status" value="2"/>
</dbReference>
<evidence type="ECO:0000256" key="4">
    <source>
        <dbReference type="ARBA" id="ARBA00022475"/>
    </source>
</evidence>
<feature type="transmembrane region" description="Helical" evidence="9">
    <location>
        <begin position="217"/>
        <end position="236"/>
    </location>
</feature>
<organism evidence="11 12">
    <name type="scientific">Priestia megaterium (strain WSH-002)</name>
    <name type="common">Bacillus megaterium</name>
    <dbReference type="NCBI Taxonomy" id="1006007"/>
    <lineage>
        <taxon>Bacteria</taxon>
        <taxon>Bacillati</taxon>
        <taxon>Bacillota</taxon>
        <taxon>Bacilli</taxon>
        <taxon>Bacillales</taxon>
        <taxon>Bacillaceae</taxon>
        <taxon>Priestia</taxon>
    </lineage>
</organism>
<keyword evidence="7 9" id="KW-1133">Transmembrane helix</keyword>
<feature type="transmembrane region" description="Helical" evidence="9">
    <location>
        <begin position="55"/>
        <end position="76"/>
    </location>
</feature>
<dbReference type="InterPro" id="IPR020846">
    <property type="entry name" value="MFS_dom"/>
</dbReference>
<dbReference type="EMBL" id="CP003017">
    <property type="protein sequence ID" value="AEN90600.1"/>
    <property type="molecule type" value="Genomic_DNA"/>
</dbReference>
<dbReference type="KEGG" id="bmh:BMWSH_3718"/>
<keyword evidence="4" id="KW-1003">Cell membrane</keyword>
<comment type="subcellular location">
    <subcellularLocation>
        <location evidence="1">Cell membrane</location>
        <topology evidence="1">Multi-pass membrane protein</topology>
    </subcellularLocation>
</comment>
<dbReference type="Gene3D" id="1.20.1250.20">
    <property type="entry name" value="MFS general substrate transporter like domains"/>
    <property type="match status" value="2"/>
</dbReference>
<name>A0A8D3X487_PRIMW</name>
<comment type="similarity">
    <text evidence="2">Belongs to the major facilitator superfamily. Set transporter family.</text>
</comment>
<dbReference type="GO" id="GO:0005886">
    <property type="term" value="C:plasma membrane"/>
    <property type="evidence" value="ECO:0007669"/>
    <property type="project" value="UniProtKB-SubCell"/>
</dbReference>
<evidence type="ECO:0000256" key="1">
    <source>
        <dbReference type="ARBA" id="ARBA00004651"/>
    </source>
</evidence>
<dbReference type="Pfam" id="PF07690">
    <property type="entry name" value="MFS_1"/>
    <property type="match status" value="1"/>
</dbReference>
<proteinExistence type="inferred from homology"/>
<sequence>MSKAENSFVSGIKIVFTDRDFRTIFISLFIIGLSVGGFMPYLTVWATNTLHATSFQAGFLFVPMSIIGLIVSFYLASLSDKWGKRKPFIIWALLIGTISRVPLAFTHSYAIALILLAIGGFNAFSFFFALLNDFIVKKEESKSKAGTITGTVRMAFSQGYIFGPMLGALIIDHGGYTLLFLLSGLLSLATLVWVLFALKEESSIPQTSVHASSKAPAGIPSVLIAVFVAALFIFAGDSGRSMYLPLYVTDTLKQSVSIVGILFTVTSVFELVFMPLGGYFSDKIGVKRFFIIGIACQVLYFILMSLHLPLSGLIALQVFYAFILSATMGVGMVYAQSLAPRQIGLATTAYMTAIQTSAVVSSLAMGSLVNVIPLPSTFYILAVFAVVSGVMFLFMKQKSAEEMT</sequence>
<feature type="transmembrane region" description="Helical" evidence="9">
    <location>
        <begin position="314"/>
        <end position="335"/>
    </location>
</feature>
<feature type="transmembrane region" description="Helical" evidence="9">
    <location>
        <begin position="111"/>
        <end position="131"/>
    </location>
</feature>
<accession>A0A8D3X487</accession>
<evidence type="ECO:0000259" key="10">
    <source>
        <dbReference type="PROSITE" id="PS50850"/>
    </source>
</evidence>
<protein>
    <submittedName>
        <fullName evidence="11">Arabinose efflux permease family protein</fullName>
    </submittedName>
</protein>
<keyword evidence="8 9" id="KW-0472">Membrane</keyword>
<dbReference type="InterPro" id="IPR011701">
    <property type="entry name" value="MFS"/>
</dbReference>